<evidence type="ECO:0000313" key="3">
    <source>
        <dbReference type="WBParaSite" id="PDA_v2.g23738.t1"/>
    </source>
</evidence>
<reference evidence="3" key="1">
    <citation type="submission" date="2022-11" db="UniProtKB">
        <authorList>
            <consortium name="WormBaseParasite"/>
        </authorList>
    </citation>
    <scope>IDENTIFICATION</scope>
</reference>
<dbReference type="WBParaSite" id="PDA_v2.g23738.t1">
    <property type="protein sequence ID" value="PDA_v2.g23738.t1"/>
    <property type="gene ID" value="PDA_v2.g23738"/>
</dbReference>
<name>A0A914PY36_9BILA</name>
<evidence type="ECO:0000313" key="2">
    <source>
        <dbReference type="Proteomes" id="UP000887578"/>
    </source>
</evidence>
<keyword evidence="2" id="KW-1185">Reference proteome</keyword>
<dbReference type="Proteomes" id="UP000887578">
    <property type="component" value="Unplaced"/>
</dbReference>
<organism evidence="2 3">
    <name type="scientific">Panagrolaimus davidi</name>
    <dbReference type="NCBI Taxonomy" id="227884"/>
    <lineage>
        <taxon>Eukaryota</taxon>
        <taxon>Metazoa</taxon>
        <taxon>Ecdysozoa</taxon>
        <taxon>Nematoda</taxon>
        <taxon>Chromadorea</taxon>
        <taxon>Rhabditida</taxon>
        <taxon>Tylenchina</taxon>
        <taxon>Panagrolaimomorpha</taxon>
        <taxon>Panagrolaimoidea</taxon>
        <taxon>Panagrolaimidae</taxon>
        <taxon>Panagrolaimus</taxon>
    </lineage>
</organism>
<protein>
    <submittedName>
        <fullName evidence="3">Uncharacterized protein</fullName>
    </submittedName>
</protein>
<dbReference type="AlphaFoldDB" id="A0A914PY36"/>
<keyword evidence="1" id="KW-1133">Transmembrane helix</keyword>
<sequence length="168" mass="19479">MYFNKDMLTDQNTINIGGLIIFLIVLYCLYRLIKWVQSRREEQPIPPYERVTEVVVQTRVTICKLPPQHFKPDTYLFAVTNNLDRGITHVIARHPTDFKTSGRSNNNTVIKQLKKNLTAENFIGEENDPRGNRYIWKTKGGRNGVEKQLVTILAPRGKGFELITAYKR</sequence>
<keyword evidence="1" id="KW-0812">Transmembrane</keyword>
<accession>A0A914PY36</accession>
<keyword evidence="1" id="KW-0472">Membrane</keyword>
<evidence type="ECO:0000256" key="1">
    <source>
        <dbReference type="SAM" id="Phobius"/>
    </source>
</evidence>
<feature type="transmembrane region" description="Helical" evidence="1">
    <location>
        <begin position="12"/>
        <end position="30"/>
    </location>
</feature>
<proteinExistence type="predicted"/>